<keyword evidence="2" id="KW-1185">Reference proteome</keyword>
<dbReference type="EMBL" id="CAXIXY010000003">
    <property type="protein sequence ID" value="CAL2080154.1"/>
    <property type="molecule type" value="Genomic_DNA"/>
</dbReference>
<sequence>MTGKGIIIQARVGSTRLKNKILLPVEDQITFLDILILNLKKNFTNIPIILATSIKEENDVLVTVAKKHQIKCFRGDENNVLKRFTDCASEFNLDTIIRVCSDNPFLSSNLLRELLQDYQNEDYLAFSVNGTPSILTHYGFFAEIVSTNALNKILRKGNSHCQEHVTNCVYTNNEGLFNVKFNDLNIRSTNIRCTLDTQQDFENLKNIYFNWYKGNEDRSIDSLLNFLNKQEDLKRLMELEIKNNSK</sequence>
<name>A0ABM9NV93_9FLAO</name>
<accession>A0ABM9NV93</accession>
<comment type="caution">
    <text evidence="1">The sequence shown here is derived from an EMBL/GenBank/DDBJ whole genome shotgun (WGS) entry which is preliminary data.</text>
</comment>
<dbReference type="InterPro" id="IPR029044">
    <property type="entry name" value="Nucleotide-diphossugar_trans"/>
</dbReference>
<evidence type="ECO:0000313" key="2">
    <source>
        <dbReference type="Proteomes" id="UP001497416"/>
    </source>
</evidence>
<dbReference type="Proteomes" id="UP001497416">
    <property type="component" value="Unassembled WGS sequence"/>
</dbReference>
<reference evidence="1 2" key="1">
    <citation type="submission" date="2024-05" db="EMBL/GenBank/DDBJ databases">
        <authorList>
            <person name="Duchaud E."/>
        </authorList>
    </citation>
    <scope>NUCLEOTIDE SEQUENCE [LARGE SCALE GENOMIC DNA]</scope>
    <source>
        <strain evidence="1">Ena-SAMPLE-TAB-13-05-2024-13:56:06:370-140302</strain>
    </source>
</reference>
<dbReference type="Pfam" id="PF02348">
    <property type="entry name" value="CTP_transf_3"/>
    <property type="match status" value="1"/>
</dbReference>
<dbReference type="InterPro" id="IPR003329">
    <property type="entry name" value="Cytidylyl_trans"/>
</dbReference>
<dbReference type="PANTHER" id="PTHR42866:SF1">
    <property type="entry name" value="SPORE COAT POLYSACCHARIDE BIOSYNTHESIS PROTEIN SPSF"/>
    <property type="match status" value="1"/>
</dbReference>
<dbReference type="SUPFAM" id="SSF53448">
    <property type="entry name" value="Nucleotide-diphospho-sugar transferases"/>
    <property type="match status" value="1"/>
</dbReference>
<dbReference type="RefSeq" id="WP_348710737.1">
    <property type="nucleotide sequence ID" value="NZ_CAXIXY010000003.1"/>
</dbReference>
<protein>
    <submittedName>
        <fullName evidence="1">Spore coat polysaccharide biosynthesis protein SpsF</fullName>
    </submittedName>
</protein>
<dbReference type="Gene3D" id="3.90.550.10">
    <property type="entry name" value="Spore Coat Polysaccharide Biosynthesis Protein SpsA, Chain A"/>
    <property type="match status" value="1"/>
</dbReference>
<dbReference type="PANTHER" id="PTHR42866">
    <property type="entry name" value="3-DEOXY-MANNO-OCTULOSONATE CYTIDYLYLTRANSFERASE"/>
    <property type="match status" value="1"/>
</dbReference>
<evidence type="ECO:0000313" key="1">
    <source>
        <dbReference type="EMBL" id="CAL2080154.1"/>
    </source>
</evidence>
<proteinExistence type="predicted"/>
<gene>
    <name evidence="1" type="ORF">T190607A01A_10982</name>
</gene>
<organism evidence="1 2">
    <name type="scientific">Tenacibaculum platacis</name>
    <dbReference type="NCBI Taxonomy" id="3137852"/>
    <lineage>
        <taxon>Bacteria</taxon>
        <taxon>Pseudomonadati</taxon>
        <taxon>Bacteroidota</taxon>
        <taxon>Flavobacteriia</taxon>
        <taxon>Flavobacteriales</taxon>
        <taxon>Flavobacteriaceae</taxon>
        <taxon>Tenacibaculum</taxon>
    </lineage>
</organism>